<gene>
    <name evidence="12" type="ORF">G6F64_009824</name>
</gene>
<comment type="caution">
    <text evidence="12">The sequence shown here is derived from an EMBL/GenBank/DDBJ whole genome shotgun (WGS) entry which is preliminary data.</text>
</comment>
<evidence type="ECO:0000256" key="10">
    <source>
        <dbReference type="ARBA" id="ARBA00023180"/>
    </source>
</evidence>
<keyword evidence="7" id="KW-0256">Endoplasmic reticulum</keyword>
<keyword evidence="4" id="KW-0337">GPI-anchor biosynthesis</keyword>
<feature type="transmembrane region" description="Helical" evidence="11">
    <location>
        <begin position="873"/>
        <end position="898"/>
    </location>
</feature>
<evidence type="ECO:0000256" key="5">
    <source>
        <dbReference type="ARBA" id="ARBA00022679"/>
    </source>
</evidence>
<dbReference type="OrthoDB" id="272139at2759"/>
<evidence type="ECO:0008006" key="14">
    <source>
        <dbReference type="Google" id="ProtNLM"/>
    </source>
</evidence>
<keyword evidence="9 11" id="KW-0472">Membrane</keyword>
<evidence type="ECO:0000256" key="6">
    <source>
        <dbReference type="ARBA" id="ARBA00022692"/>
    </source>
</evidence>
<feature type="transmembrane region" description="Helical" evidence="11">
    <location>
        <begin position="721"/>
        <end position="739"/>
    </location>
</feature>
<organism evidence="12 13">
    <name type="scientific">Rhizopus oryzae</name>
    <name type="common">Mucormycosis agent</name>
    <name type="synonym">Rhizopus arrhizus var. delemar</name>
    <dbReference type="NCBI Taxonomy" id="64495"/>
    <lineage>
        <taxon>Eukaryota</taxon>
        <taxon>Fungi</taxon>
        <taxon>Fungi incertae sedis</taxon>
        <taxon>Mucoromycota</taxon>
        <taxon>Mucoromycotina</taxon>
        <taxon>Mucoromycetes</taxon>
        <taxon>Mucorales</taxon>
        <taxon>Mucorineae</taxon>
        <taxon>Rhizopodaceae</taxon>
        <taxon>Rhizopus</taxon>
    </lineage>
</organism>
<dbReference type="GO" id="GO:0051377">
    <property type="term" value="F:mannose-ethanolamine phosphotransferase activity"/>
    <property type="evidence" value="ECO:0007669"/>
    <property type="project" value="InterPro"/>
</dbReference>
<comment type="similarity">
    <text evidence="3">Belongs to the PIGG/PIGN/PIGO family. PIGO subfamily.</text>
</comment>
<evidence type="ECO:0000256" key="1">
    <source>
        <dbReference type="ARBA" id="ARBA00004477"/>
    </source>
</evidence>
<evidence type="ECO:0000256" key="4">
    <source>
        <dbReference type="ARBA" id="ARBA00022502"/>
    </source>
</evidence>
<dbReference type="Gene3D" id="3.40.720.10">
    <property type="entry name" value="Alkaline Phosphatase, subunit A"/>
    <property type="match status" value="1"/>
</dbReference>
<sequence length="919" mass="105197">MRFCFQPSLRTLFIIQACIQVFGIYIFLKGFLLTRQTFDIRGHSRTPWEQFPLSSPSSTPLLPIIQPGKPFNRAIFIVIDALRFDFVISSNITDRHYLNKIPIIQHLLNTHPQSSLLFQFRADPPTTTMQRVKGLMTGSLPTFIDAGSNFASSAVQEDHLLHHLKRRFNSIYFMGDDTWVHLYPDVFDHPQRTFDSDSFKMLDLDSVDNAILSHLWPLMEDDDQGRHWDLAVAHFLGVDHCGHTHGPAHPNMARKLDQMNSVIERILQQVDNNTLLVLMGDHGMSPEGDHGGESLEEVMSTLFVYSGRPLLHEGEYYQELYTRIHDARAKRLGYDIRSISERLEYDATRYPVIAQIHLVPTLAYLFQVPIPFGNLGAIVPNVLLPGGHLDNKMRNLLYMIGQFRMNALQVRDYLIHYSQHTQQADFSLILLEPILQHFHRADDILFELASQTSFIASLSNLSTLSADELYQFQEQLENALFEYDAFLTSTIKYCESIWAHFDAGSMLLGIILLVLGTCLSIWLMISKYQGKLYPLLVMLISFAVCMMIVLQGGSFEKMNMTDWIGVFLLSSTALLLLGAFGKESSLFSDRMIVLMICLIQSLTLGSNSYVVWEDYSTKHILSALTFIWLIKNCAIQQPTVKNLVRAAKAPLLFMVVIRLNSITGQCREEQFPYCRYIQHDSFSFDDRLQTFFLFCFLGLTSVLMSYLSRVMKDKVGKEERMIRGIYGLCCVMVVIRIVQEVYQSSFETNRDLPIAIGKILNVYLPRLVYGSSLLCMIHVLYRNGLKRSQKAWSILLLWSNVLAMIQRPLGAMIVFVSCWMMSLLNEGDDSSLLLRLMILQYYGHHLFFVTGHQATFTSLPWKAAFVGFDEMSYYGGMILVTLSTLTGYLISWIGWLIVLPESDKENKKSLYLLVLMQNT</sequence>
<dbReference type="InterPro" id="IPR037675">
    <property type="entry name" value="PIG-O_N"/>
</dbReference>
<dbReference type="SUPFAM" id="SSF53649">
    <property type="entry name" value="Alkaline phosphatase-like"/>
    <property type="match status" value="1"/>
</dbReference>
<dbReference type="Pfam" id="PF01663">
    <property type="entry name" value="Phosphodiest"/>
    <property type="match status" value="1"/>
</dbReference>
<name>A0A9P6X2I5_RHIOR</name>
<keyword evidence="5" id="KW-0808">Transferase</keyword>
<dbReference type="AlphaFoldDB" id="A0A9P6X2I5"/>
<evidence type="ECO:0000256" key="9">
    <source>
        <dbReference type="ARBA" id="ARBA00023136"/>
    </source>
</evidence>
<keyword evidence="13" id="KW-1185">Reference proteome</keyword>
<feature type="transmembrane region" description="Helical" evidence="11">
    <location>
        <begin position="506"/>
        <end position="525"/>
    </location>
</feature>
<dbReference type="CDD" id="cd16023">
    <property type="entry name" value="GPI_EPT_3"/>
    <property type="match status" value="1"/>
</dbReference>
<evidence type="ECO:0000313" key="13">
    <source>
        <dbReference type="Proteomes" id="UP000716291"/>
    </source>
</evidence>
<keyword evidence="8 11" id="KW-1133">Transmembrane helix</keyword>
<comment type="subcellular location">
    <subcellularLocation>
        <location evidence="1">Endoplasmic reticulum membrane</location>
        <topology evidence="1">Multi-pass membrane protein</topology>
    </subcellularLocation>
</comment>
<dbReference type="Proteomes" id="UP000716291">
    <property type="component" value="Unassembled WGS sequence"/>
</dbReference>
<dbReference type="InterPro" id="IPR039524">
    <property type="entry name" value="PIGO/GPI13"/>
</dbReference>
<keyword evidence="10" id="KW-0325">Glycoprotein</keyword>
<dbReference type="GO" id="GO:0006506">
    <property type="term" value="P:GPI anchor biosynthetic process"/>
    <property type="evidence" value="ECO:0007669"/>
    <property type="project" value="UniProtKB-KW"/>
</dbReference>
<evidence type="ECO:0000256" key="2">
    <source>
        <dbReference type="ARBA" id="ARBA00004687"/>
    </source>
</evidence>
<feature type="transmembrane region" description="Helical" evidence="11">
    <location>
        <begin position="759"/>
        <end position="781"/>
    </location>
</feature>
<comment type="pathway">
    <text evidence="2">Glycolipid biosynthesis; glycosylphosphatidylinositol-anchor biosynthesis.</text>
</comment>
<evidence type="ECO:0000256" key="11">
    <source>
        <dbReference type="SAM" id="Phobius"/>
    </source>
</evidence>
<feature type="transmembrane region" description="Helical" evidence="11">
    <location>
        <begin position="532"/>
        <end position="551"/>
    </location>
</feature>
<feature type="transmembrane region" description="Helical" evidence="11">
    <location>
        <begin position="793"/>
        <end position="822"/>
    </location>
</feature>
<dbReference type="InterPro" id="IPR017850">
    <property type="entry name" value="Alkaline_phosphatase_core_sf"/>
</dbReference>
<feature type="transmembrane region" description="Helical" evidence="11">
    <location>
        <begin position="563"/>
        <end position="580"/>
    </location>
</feature>
<dbReference type="InterPro" id="IPR002591">
    <property type="entry name" value="Phosphodiest/P_Trfase"/>
</dbReference>
<protein>
    <recommendedName>
        <fullName evidence="14">GPI ethanolamine phosphate transferase 3</fullName>
    </recommendedName>
</protein>
<dbReference type="PANTHER" id="PTHR23071:SF1">
    <property type="entry name" value="GPI ETHANOLAMINE PHOSPHATE TRANSFERASE 3"/>
    <property type="match status" value="1"/>
</dbReference>
<proteinExistence type="inferred from homology"/>
<feature type="transmembrane region" description="Helical" evidence="11">
    <location>
        <begin position="12"/>
        <end position="32"/>
    </location>
</feature>
<evidence type="ECO:0000256" key="8">
    <source>
        <dbReference type="ARBA" id="ARBA00022989"/>
    </source>
</evidence>
<dbReference type="EMBL" id="JAANQT010001879">
    <property type="protein sequence ID" value="KAG1303729.1"/>
    <property type="molecule type" value="Genomic_DNA"/>
</dbReference>
<evidence type="ECO:0000256" key="3">
    <source>
        <dbReference type="ARBA" id="ARBA00008695"/>
    </source>
</evidence>
<accession>A0A9P6X2I5</accession>
<feature type="transmembrane region" description="Helical" evidence="11">
    <location>
        <begin position="592"/>
        <end position="612"/>
    </location>
</feature>
<keyword evidence="6 11" id="KW-0812">Transmembrane</keyword>
<dbReference type="PANTHER" id="PTHR23071">
    <property type="entry name" value="PHOSPHATIDYLINOSITOL GLYCAN"/>
    <property type="match status" value="1"/>
</dbReference>
<evidence type="ECO:0000313" key="12">
    <source>
        <dbReference type="EMBL" id="KAG1303729.1"/>
    </source>
</evidence>
<evidence type="ECO:0000256" key="7">
    <source>
        <dbReference type="ARBA" id="ARBA00022824"/>
    </source>
</evidence>
<feature type="transmembrane region" description="Helical" evidence="11">
    <location>
        <begin position="691"/>
        <end position="709"/>
    </location>
</feature>
<reference evidence="12" key="1">
    <citation type="journal article" date="2020" name="Microb. Genom.">
        <title>Genetic diversity of clinical and environmental Mucorales isolates obtained from an investigation of mucormycosis cases among solid organ transplant recipients.</title>
        <authorList>
            <person name="Nguyen M.H."/>
            <person name="Kaul D."/>
            <person name="Muto C."/>
            <person name="Cheng S.J."/>
            <person name="Richter R.A."/>
            <person name="Bruno V.M."/>
            <person name="Liu G."/>
            <person name="Beyhan S."/>
            <person name="Sundermann A.J."/>
            <person name="Mounaud S."/>
            <person name="Pasculle A.W."/>
            <person name="Nierman W.C."/>
            <person name="Driscoll E."/>
            <person name="Cumbie R."/>
            <person name="Clancy C.J."/>
            <person name="Dupont C.L."/>
        </authorList>
    </citation>
    <scope>NUCLEOTIDE SEQUENCE</scope>
    <source>
        <strain evidence="12">GL11</strain>
    </source>
</reference>
<dbReference type="GO" id="GO:0005789">
    <property type="term" value="C:endoplasmic reticulum membrane"/>
    <property type="evidence" value="ECO:0007669"/>
    <property type="project" value="UniProtKB-SubCell"/>
</dbReference>